<evidence type="ECO:0000313" key="1">
    <source>
        <dbReference type="EMBL" id="JAH73348.1"/>
    </source>
</evidence>
<protein>
    <submittedName>
        <fullName evidence="1">Uncharacterized protein</fullName>
    </submittedName>
</protein>
<sequence length="36" mass="4106">MDSLRQSPPFTIWHKCDTGKHVETEHILLSLTASIL</sequence>
<reference evidence="1" key="2">
    <citation type="journal article" date="2015" name="Fish Shellfish Immunol.">
        <title>Early steps in the European eel (Anguilla anguilla)-Vibrio vulnificus interaction in the gills: Role of the RtxA13 toxin.</title>
        <authorList>
            <person name="Callol A."/>
            <person name="Pajuelo D."/>
            <person name="Ebbesson L."/>
            <person name="Teles M."/>
            <person name="MacKenzie S."/>
            <person name="Amaro C."/>
        </authorList>
    </citation>
    <scope>NUCLEOTIDE SEQUENCE</scope>
</reference>
<proteinExistence type="predicted"/>
<organism evidence="1">
    <name type="scientific">Anguilla anguilla</name>
    <name type="common">European freshwater eel</name>
    <name type="synonym">Muraena anguilla</name>
    <dbReference type="NCBI Taxonomy" id="7936"/>
    <lineage>
        <taxon>Eukaryota</taxon>
        <taxon>Metazoa</taxon>
        <taxon>Chordata</taxon>
        <taxon>Craniata</taxon>
        <taxon>Vertebrata</taxon>
        <taxon>Euteleostomi</taxon>
        <taxon>Actinopterygii</taxon>
        <taxon>Neopterygii</taxon>
        <taxon>Teleostei</taxon>
        <taxon>Anguilliformes</taxon>
        <taxon>Anguillidae</taxon>
        <taxon>Anguilla</taxon>
    </lineage>
</organism>
<dbReference type="EMBL" id="GBXM01035229">
    <property type="protein sequence ID" value="JAH73348.1"/>
    <property type="molecule type" value="Transcribed_RNA"/>
</dbReference>
<dbReference type="AlphaFoldDB" id="A0A0E9V810"/>
<accession>A0A0E9V810</accession>
<name>A0A0E9V810_ANGAN</name>
<reference evidence="1" key="1">
    <citation type="submission" date="2014-11" db="EMBL/GenBank/DDBJ databases">
        <authorList>
            <person name="Amaro Gonzalez C."/>
        </authorList>
    </citation>
    <scope>NUCLEOTIDE SEQUENCE</scope>
</reference>